<evidence type="ECO:0000313" key="4">
    <source>
        <dbReference type="Proteomes" id="UP000006727"/>
    </source>
</evidence>
<dbReference type="Proteomes" id="UP000006727">
    <property type="component" value="Chromosome 4"/>
</dbReference>
<dbReference type="EMBL" id="ABEU02000004">
    <property type="status" value="NOT_ANNOTATED_CDS"/>
    <property type="molecule type" value="Genomic_DNA"/>
</dbReference>
<sequence>MCRRVWCLIWGTSSCVAQVSVWTLGSAANSSVTLWNSVLPIAVLPDTLRQLVSPLEDSPIATRFANAVSRGAVFPEVSAEFCNAASLVCDSHVQIASYGLERVEAAPRASAIKTINDFQFDFFLEKNLFVGGEMQLSENLHDPIPARPFLPRVVADSLPSLTTANLPKLRQMFNIADKASMSTMMGTAAYLCENPALPGEDKECPITLAAMAQFVSSQLGSEVEALSTSGSPTEAPHLKAPVKIETVTKRSLTEGDHIIICHTIMFPSALYYCHHVSGTKVVQASLRAQDNSVIHAVGICHLDTSMWASEHPAFTALNIPRGAEACHWSTQNDMVWVSTATQ</sequence>
<keyword evidence="4" id="KW-1185">Reference proteome</keyword>
<reference evidence="3 4" key="1">
    <citation type="journal article" date="2008" name="Science">
        <title>The Physcomitrella genome reveals evolutionary insights into the conquest of land by plants.</title>
        <authorList>
            <person name="Rensing S."/>
            <person name="Lang D."/>
            <person name="Zimmer A."/>
            <person name="Terry A."/>
            <person name="Salamov A."/>
            <person name="Shapiro H."/>
            <person name="Nishiyama T."/>
            <person name="Perroud P.-F."/>
            <person name="Lindquist E."/>
            <person name="Kamisugi Y."/>
            <person name="Tanahashi T."/>
            <person name="Sakakibara K."/>
            <person name="Fujita T."/>
            <person name="Oishi K."/>
            <person name="Shin-I T."/>
            <person name="Kuroki Y."/>
            <person name="Toyoda A."/>
            <person name="Suzuki Y."/>
            <person name="Hashimoto A."/>
            <person name="Yamaguchi K."/>
            <person name="Sugano A."/>
            <person name="Kohara Y."/>
            <person name="Fujiyama A."/>
            <person name="Anterola A."/>
            <person name="Aoki S."/>
            <person name="Ashton N."/>
            <person name="Barbazuk W.B."/>
            <person name="Barker E."/>
            <person name="Bennetzen J."/>
            <person name="Bezanilla M."/>
            <person name="Blankenship R."/>
            <person name="Cho S.H."/>
            <person name="Dutcher S."/>
            <person name="Estelle M."/>
            <person name="Fawcett J.A."/>
            <person name="Gundlach H."/>
            <person name="Hanada K."/>
            <person name="Heyl A."/>
            <person name="Hicks K.A."/>
            <person name="Hugh J."/>
            <person name="Lohr M."/>
            <person name="Mayer K."/>
            <person name="Melkozernov A."/>
            <person name="Murata T."/>
            <person name="Nelson D."/>
            <person name="Pils B."/>
            <person name="Prigge M."/>
            <person name="Reiss B."/>
            <person name="Renner T."/>
            <person name="Rombauts S."/>
            <person name="Rushton P."/>
            <person name="Sanderfoot A."/>
            <person name="Schween G."/>
            <person name="Shiu S.-H."/>
            <person name="Stueber K."/>
            <person name="Theodoulou F.L."/>
            <person name="Tu H."/>
            <person name="Van de Peer Y."/>
            <person name="Verrier P.J."/>
            <person name="Waters E."/>
            <person name="Wood A."/>
            <person name="Yang L."/>
            <person name="Cove D."/>
            <person name="Cuming A."/>
            <person name="Hasebe M."/>
            <person name="Lucas S."/>
            <person name="Mishler D.B."/>
            <person name="Reski R."/>
            <person name="Grigoriev I."/>
            <person name="Quatrano R.S."/>
            <person name="Boore J.L."/>
        </authorList>
    </citation>
    <scope>NUCLEOTIDE SEQUENCE [LARGE SCALE GENOMIC DNA]</scope>
    <source>
        <strain evidence="3 4">cv. Gransden 2004</strain>
    </source>
</reference>
<feature type="chain" id="PRO_5029844039" description="BURP domain-containing protein" evidence="1">
    <location>
        <begin position="18"/>
        <end position="342"/>
    </location>
</feature>
<proteinExistence type="predicted"/>
<reference evidence="3 4" key="2">
    <citation type="journal article" date="2018" name="Plant J.">
        <title>The Physcomitrella patens chromosome-scale assembly reveals moss genome structure and evolution.</title>
        <authorList>
            <person name="Lang D."/>
            <person name="Ullrich K.K."/>
            <person name="Murat F."/>
            <person name="Fuchs J."/>
            <person name="Jenkins J."/>
            <person name="Haas F.B."/>
            <person name="Piednoel M."/>
            <person name="Gundlach H."/>
            <person name="Van Bel M."/>
            <person name="Meyberg R."/>
            <person name="Vives C."/>
            <person name="Morata J."/>
            <person name="Symeonidi A."/>
            <person name="Hiss M."/>
            <person name="Muchero W."/>
            <person name="Kamisugi Y."/>
            <person name="Saleh O."/>
            <person name="Blanc G."/>
            <person name="Decker E.L."/>
            <person name="van Gessel N."/>
            <person name="Grimwood J."/>
            <person name="Hayes R.D."/>
            <person name="Graham S.W."/>
            <person name="Gunter L.E."/>
            <person name="McDaniel S.F."/>
            <person name="Hoernstein S.N.W."/>
            <person name="Larsson A."/>
            <person name="Li F.W."/>
            <person name="Perroud P.F."/>
            <person name="Phillips J."/>
            <person name="Ranjan P."/>
            <person name="Rokshar D.S."/>
            <person name="Rothfels C.J."/>
            <person name="Schneider L."/>
            <person name="Shu S."/>
            <person name="Stevenson D.W."/>
            <person name="Thummler F."/>
            <person name="Tillich M."/>
            <person name="Villarreal Aguilar J.C."/>
            <person name="Widiez T."/>
            <person name="Wong G.K."/>
            <person name="Wymore A."/>
            <person name="Zhang Y."/>
            <person name="Zimmer A.D."/>
            <person name="Quatrano R.S."/>
            <person name="Mayer K.F.X."/>
            <person name="Goodstein D."/>
            <person name="Casacuberta J.M."/>
            <person name="Vandepoele K."/>
            <person name="Reski R."/>
            <person name="Cuming A.C."/>
            <person name="Tuskan G.A."/>
            <person name="Maumus F."/>
            <person name="Salse J."/>
            <person name="Schmutz J."/>
            <person name="Rensing S.A."/>
        </authorList>
    </citation>
    <scope>NUCLEOTIDE SEQUENCE [LARGE SCALE GENOMIC DNA]</scope>
    <source>
        <strain evidence="3 4">cv. Gransden 2004</strain>
    </source>
</reference>
<protein>
    <recommendedName>
        <fullName evidence="2">BURP domain-containing protein</fullName>
    </recommendedName>
</protein>
<feature type="domain" description="BURP" evidence="2">
    <location>
        <begin position="122"/>
        <end position="339"/>
    </location>
</feature>
<feature type="signal peptide" evidence="1">
    <location>
        <begin position="1"/>
        <end position="17"/>
    </location>
</feature>
<dbReference type="FunCoup" id="A0A7I4DJM8">
    <property type="interactions" value="192"/>
</dbReference>
<name>A0A7I4DJM8_PHYPA</name>
<dbReference type="Gramene" id="Pp3c4_21630V3.2">
    <property type="protein sequence ID" value="Pp3c4_21630V3.2"/>
    <property type="gene ID" value="Pp3c4_21630"/>
</dbReference>
<dbReference type="PANTHER" id="PTHR31236:SF45">
    <property type="entry name" value="BURP DOMAIN-CONTAINING PROTEIN"/>
    <property type="match status" value="1"/>
</dbReference>
<evidence type="ECO:0000256" key="1">
    <source>
        <dbReference type="SAM" id="SignalP"/>
    </source>
</evidence>
<gene>
    <name evidence="3" type="primary">LOC112281838</name>
</gene>
<dbReference type="PROSITE" id="PS51277">
    <property type="entry name" value="BURP"/>
    <property type="match status" value="1"/>
</dbReference>
<dbReference type="AlphaFoldDB" id="A0A7I4DJM8"/>
<dbReference type="InParanoid" id="A0A7I4DJM8"/>
<dbReference type="EnsemblPlants" id="Pp3c4_21630V3.2">
    <property type="protein sequence ID" value="Pp3c4_21630V3.2"/>
    <property type="gene ID" value="Pp3c4_21630"/>
</dbReference>
<accession>A0A7I4DJM8</accession>
<evidence type="ECO:0000259" key="2">
    <source>
        <dbReference type="PROSITE" id="PS51277"/>
    </source>
</evidence>
<reference evidence="3" key="3">
    <citation type="submission" date="2020-12" db="UniProtKB">
        <authorList>
            <consortium name="EnsemblPlants"/>
        </authorList>
    </citation>
    <scope>IDENTIFICATION</scope>
</reference>
<organism evidence="3 4">
    <name type="scientific">Physcomitrium patens</name>
    <name type="common">Spreading-leaved earth moss</name>
    <name type="synonym">Physcomitrella patens</name>
    <dbReference type="NCBI Taxonomy" id="3218"/>
    <lineage>
        <taxon>Eukaryota</taxon>
        <taxon>Viridiplantae</taxon>
        <taxon>Streptophyta</taxon>
        <taxon>Embryophyta</taxon>
        <taxon>Bryophyta</taxon>
        <taxon>Bryophytina</taxon>
        <taxon>Bryopsida</taxon>
        <taxon>Funariidae</taxon>
        <taxon>Funariales</taxon>
        <taxon>Funariaceae</taxon>
        <taxon>Physcomitrium</taxon>
    </lineage>
</organism>
<evidence type="ECO:0000313" key="3">
    <source>
        <dbReference type="EnsemblPlants" id="Pp3c4_21630V3.2"/>
    </source>
</evidence>
<dbReference type="PROSITE" id="PS51257">
    <property type="entry name" value="PROKAR_LIPOPROTEIN"/>
    <property type="match status" value="1"/>
</dbReference>
<dbReference type="SMART" id="SM01045">
    <property type="entry name" value="BURP"/>
    <property type="match status" value="1"/>
</dbReference>
<dbReference type="PANTHER" id="PTHR31236">
    <property type="entry name" value="BURP DOMAIN PROTEIN USPL1-LIKE"/>
    <property type="match status" value="1"/>
</dbReference>
<dbReference type="OMA" id="RYSINCP"/>
<keyword evidence="1" id="KW-0732">Signal</keyword>
<dbReference type="Pfam" id="PF03181">
    <property type="entry name" value="BURP"/>
    <property type="match status" value="1"/>
</dbReference>
<dbReference type="InterPro" id="IPR004873">
    <property type="entry name" value="BURP_dom"/>
</dbReference>
<dbReference type="InterPro" id="IPR044816">
    <property type="entry name" value="BURP"/>
</dbReference>